<name>A0A329Y9L4_RHITR</name>
<evidence type="ECO:0000313" key="2">
    <source>
        <dbReference type="Proteomes" id="UP000251205"/>
    </source>
</evidence>
<dbReference type="OrthoDB" id="8101294at2"/>
<reference evidence="1 2" key="1">
    <citation type="submission" date="2018-06" db="EMBL/GenBank/DDBJ databases">
        <title>Whole Genome Sequence of an efficient microsymbiont, Rhizobium tropici.</title>
        <authorList>
            <person name="Srinivasan R."/>
            <person name="Singh H.V."/>
            <person name="Srivastava R."/>
            <person name="Kumari B."/>
            <person name="Radhakrishna A."/>
        </authorList>
    </citation>
    <scope>NUCLEOTIDE SEQUENCE [LARGE SCALE GENOMIC DNA]</scope>
    <source>
        <strain evidence="1 2">IGFRI Rhizo-19</strain>
    </source>
</reference>
<dbReference type="AlphaFoldDB" id="A0A329Y9L4"/>
<comment type="caution">
    <text evidence="1">The sequence shown here is derived from an EMBL/GenBank/DDBJ whole genome shotgun (WGS) entry which is preliminary data.</text>
</comment>
<accession>A0A329Y9L4</accession>
<proteinExistence type="predicted"/>
<gene>
    <name evidence="1" type="ORF">DQ393_14815</name>
</gene>
<sequence>MRRRHAALPNSKRIEHDAEKCQGISDNIMLYFFYARADPDLRSFRPKIVRLQCRINLLFLHGEDHGDR</sequence>
<dbReference type="Proteomes" id="UP000251205">
    <property type="component" value="Unassembled WGS sequence"/>
</dbReference>
<dbReference type="EMBL" id="QMKK01000036">
    <property type="protein sequence ID" value="RAX40789.1"/>
    <property type="molecule type" value="Genomic_DNA"/>
</dbReference>
<protein>
    <submittedName>
        <fullName evidence="1">Uncharacterized protein</fullName>
    </submittedName>
</protein>
<evidence type="ECO:0000313" key="1">
    <source>
        <dbReference type="EMBL" id="RAX40789.1"/>
    </source>
</evidence>
<organism evidence="1 2">
    <name type="scientific">Rhizobium tropici</name>
    <dbReference type="NCBI Taxonomy" id="398"/>
    <lineage>
        <taxon>Bacteria</taxon>
        <taxon>Pseudomonadati</taxon>
        <taxon>Pseudomonadota</taxon>
        <taxon>Alphaproteobacteria</taxon>
        <taxon>Hyphomicrobiales</taxon>
        <taxon>Rhizobiaceae</taxon>
        <taxon>Rhizobium/Agrobacterium group</taxon>
        <taxon>Rhizobium</taxon>
    </lineage>
</organism>